<dbReference type="InterPro" id="IPR001841">
    <property type="entry name" value="Znf_RING"/>
</dbReference>
<dbReference type="Pfam" id="PF13639">
    <property type="entry name" value="zf-RING_2"/>
    <property type="match status" value="1"/>
</dbReference>
<evidence type="ECO:0000313" key="8">
    <source>
        <dbReference type="EMBL" id="TKR93107.1"/>
    </source>
</evidence>
<feature type="region of interest" description="Disordered" evidence="6">
    <location>
        <begin position="248"/>
        <end position="293"/>
    </location>
</feature>
<dbReference type="InterPro" id="IPR037381">
    <property type="entry name" value="RFWD3"/>
</dbReference>
<keyword evidence="9" id="KW-1185">Reference proteome</keyword>
<feature type="compositionally biased region" description="Basic residues" evidence="6">
    <location>
        <begin position="132"/>
        <end position="143"/>
    </location>
</feature>
<evidence type="ECO:0000256" key="4">
    <source>
        <dbReference type="PROSITE-ProRule" id="PRU00175"/>
    </source>
</evidence>
<evidence type="ECO:0000256" key="5">
    <source>
        <dbReference type="SAM" id="Coils"/>
    </source>
</evidence>
<dbReference type="AlphaFoldDB" id="A0A4U5P9W8"/>
<dbReference type="Proteomes" id="UP000298663">
    <property type="component" value="Unassembled WGS sequence"/>
</dbReference>
<feature type="region of interest" description="Disordered" evidence="6">
    <location>
        <begin position="49"/>
        <end position="224"/>
    </location>
</feature>
<dbReference type="EMBL" id="AZBU02000002">
    <property type="protein sequence ID" value="TKR93107.1"/>
    <property type="molecule type" value="Genomic_DNA"/>
</dbReference>
<feature type="domain" description="RING-type" evidence="7">
    <location>
        <begin position="310"/>
        <end position="354"/>
    </location>
</feature>
<accession>A0A4U5P9W8</accession>
<proteinExistence type="predicted"/>
<dbReference type="SUPFAM" id="SSF57850">
    <property type="entry name" value="RING/U-box"/>
    <property type="match status" value="1"/>
</dbReference>
<evidence type="ECO:0000313" key="9">
    <source>
        <dbReference type="Proteomes" id="UP000298663"/>
    </source>
</evidence>
<evidence type="ECO:0000256" key="3">
    <source>
        <dbReference type="ARBA" id="ARBA00034306"/>
    </source>
</evidence>
<dbReference type="SUPFAM" id="SSF50978">
    <property type="entry name" value="WD40 repeat-like"/>
    <property type="match status" value="1"/>
</dbReference>
<reference evidence="8 9" key="2">
    <citation type="journal article" date="2019" name="G3 (Bethesda)">
        <title>Hybrid Assembly of the Genome of the Entomopathogenic Nematode Steinernema carpocapsae Identifies the X-Chromosome.</title>
        <authorList>
            <person name="Serra L."/>
            <person name="Macchietto M."/>
            <person name="Macias-Munoz A."/>
            <person name="McGill C.J."/>
            <person name="Rodriguez I.M."/>
            <person name="Rodriguez B."/>
            <person name="Murad R."/>
            <person name="Mortazavi A."/>
        </authorList>
    </citation>
    <scope>NUCLEOTIDE SEQUENCE [LARGE SCALE GENOMIC DNA]</scope>
    <source>
        <strain evidence="8 9">ALL</strain>
    </source>
</reference>
<feature type="coiled-coil region" evidence="5">
    <location>
        <begin position="378"/>
        <end position="412"/>
    </location>
</feature>
<feature type="compositionally biased region" description="Acidic residues" evidence="6">
    <location>
        <begin position="179"/>
        <end position="205"/>
    </location>
</feature>
<dbReference type="STRING" id="34508.A0A4U5P9W8"/>
<dbReference type="PROSITE" id="PS50089">
    <property type="entry name" value="ZF_RING_2"/>
    <property type="match status" value="1"/>
</dbReference>
<dbReference type="GO" id="GO:0004842">
    <property type="term" value="F:ubiquitin-protein transferase activity"/>
    <property type="evidence" value="ECO:0007669"/>
    <property type="project" value="InterPro"/>
</dbReference>
<reference evidence="8 9" key="1">
    <citation type="journal article" date="2015" name="Genome Biol.">
        <title>Comparative genomics of Steinernema reveals deeply conserved gene regulatory networks.</title>
        <authorList>
            <person name="Dillman A.R."/>
            <person name="Macchietto M."/>
            <person name="Porter C.F."/>
            <person name="Rogers A."/>
            <person name="Williams B."/>
            <person name="Antoshechkin I."/>
            <person name="Lee M.M."/>
            <person name="Goodwin Z."/>
            <person name="Lu X."/>
            <person name="Lewis E.E."/>
            <person name="Goodrich-Blair H."/>
            <person name="Stock S.P."/>
            <person name="Adams B.J."/>
            <person name="Sternberg P.W."/>
            <person name="Mortazavi A."/>
        </authorList>
    </citation>
    <scope>NUCLEOTIDE SEQUENCE [LARGE SCALE GENOMIC DNA]</scope>
    <source>
        <strain evidence="8 9">ALL</strain>
    </source>
</reference>
<dbReference type="GO" id="GO:0008270">
    <property type="term" value="F:zinc ion binding"/>
    <property type="evidence" value="ECO:0007669"/>
    <property type="project" value="UniProtKB-KW"/>
</dbReference>
<gene>
    <name evidence="8" type="ORF">L596_007627</name>
</gene>
<evidence type="ECO:0000256" key="6">
    <source>
        <dbReference type="SAM" id="MobiDB-lite"/>
    </source>
</evidence>
<dbReference type="SMART" id="SM00184">
    <property type="entry name" value="RING"/>
    <property type="match status" value="1"/>
</dbReference>
<keyword evidence="1 4" id="KW-0863">Zinc-finger</keyword>
<organism evidence="8 9">
    <name type="scientific">Steinernema carpocapsae</name>
    <name type="common">Entomopathogenic nematode</name>
    <dbReference type="NCBI Taxonomy" id="34508"/>
    <lineage>
        <taxon>Eukaryota</taxon>
        <taxon>Metazoa</taxon>
        <taxon>Ecdysozoa</taxon>
        <taxon>Nematoda</taxon>
        <taxon>Chromadorea</taxon>
        <taxon>Rhabditida</taxon>
        <taxon>Tylenchina</taxon>
        <taxon>Panagrolaimomorpha</taxon>
        <taxon>Strongyloidoidea</taxon>
        <taxon>Steinernematidae</taxon>
        <taxon>Steinernema</taxon>
    </lineage>
</organism>
<dbReference type="GO" id="GO:0036297">
    <property type="term" value="P:interstrand cross-link repair"/>
    <property type="evidence" value="ECO:0007669"/>
    <property type="project" value="InterPro"/>
</dbReference>
<comment type="subcellular location">
    <subcellularLocation>
        <location evidence="3">Nucleus</location>
        <location evidence="3">Nuclear body</location>
    </subcellularLocation>
</comment>
<sequence length="760" mass="83920">MPRGVGILLEDFKIYFVSRLFTNFKSCASGRSAEDASCQHFEDRKFHARTSSTTRRCGLGYSQRGRNETSSRRGGRAATRSSRRSETPGSSMDEFVIRRPASSNRPPVQSNRPPPPNRRPPPPPARAPPPPPRRRTPPNLHHRIIIDDGSDESSSEGSDTIVIDSEGEVFEDSFVVSNDGEDTVEISESSDSEETSESEEDEESGSEGNDSMEVSEFPPELDPEMFSASDLAFGMNQNNQFTIYMREEDSRINEDSTEEFSPDDESDTEDASMRTYDDEAHGQSPRRAVAPKPPVLDIPTVPLDVSVHECIVCLTPITVEGEHRPVVLKCGHLFGRHCVEHWIKVSSKTCPSCKAKSTLRDVRLVYARSVTAEDNSSLLEAQQKATNLASENARLLSKNDELEKRLQLLAQSACSSSMAVSSILSVSPGIRVLPNSKMMQKTDAGVGGRSHSSLDVGGQYIYTTCAVAKQMFAPFGIVRIDVDGTMSSQVPCHTKKIRVVCVNPSDMDVVASASDDRTVAISRFTGSNAIKEKSIPISAQAWSLTWFNHDLLLVGGNDGKMDCLNWKSDEEQKNPFFYVQEPVPIWFCHYVSKEQTLITITGRGCSAYRCGQRFELLNDNIRSYAYNKATNKVALAVADGDGVSYTLHQLDFGVRKIKFVNSQSVDLPPLSKRLMHGALFQNLSGTETIAVYDETLKRVIIHSIPGKNGGKPDQASVPISKELGTDMSQVLATPFLDENKLKHRITLISATKFVQFLILC</sequence>
<feature type="compositionally biased region" description="Basic and acidic residues" evidence="6">
    <location>
        <begin position="271"/>
        <end position="281"/>
    </location>
</feature>
<dbReference type="Gene3D" id="2.130.10.10">
    <property type="entry name" value="YVTN repeat-like/Quinoprotein amine dehydrogenase"/>
    <property type="match status" value="1"/>
</dbReference>
<evidence type="ECO:0000259" key="7">
    <source>
        <dbReference type="PROSITE" id="PS50089"/>
    </source>
</evidence>
<evidence type="ECO:0000256" key="2">
    <source>
        <dbReference type="ARBA" id="ARBA00022833"/>
    </source>
</evidence>
<dbReference type="InterPro" id="IPR013083">
    <property type="entry name" value="Znf_RING/FYVE/PHD"/>
</dbReference>
<evidence type="ECO:0000256" key="1">
    <source>
        <dbReference type="ARBA" id="ARBA00022771"/>
    </source>
</evidence>
<dbReference type="InterPro" id="IPR036322">
    <property type="entry name" value="WD40_repeat_dom_sf"/>
</dbReference>
<dbReference type="PANTHER" id="PTHR16047">
    <property type="entry name" value="RFWD3 PROTEIN"/>
    <property type="match status" value="1"/>
</dbReference>
<comment type="caution">
    <text evidence="8">The sequence shown here is derived from an EMBL/GenBank/DDBJ whole genome shotgun (WGS) entry which is preliminary data.</text>
</comment>
<feature type="compositionally biased region" description="Acidic residues" evidence="6">
    <location>
        <begin position="255"/>
        <end position="270"/>
    </location>
</feature>
<keyword evidence="5" id="KW-0175">Coiled coil</keyword>
<feature type="compositionally biased region" description="Pro residues" evidence="6">
    <location>
        <begin position="112"/>
        <end position="131"/>
    </location>
</feature>
<protein>
    <recommendedName>
        <fullName evidence="7">RING-type domain-containing protein</fullName>
    </recommendedName>
</protein>
<keyword evidence="1 4" id="KW-0479">Metal-binding</keyword>
<dbReference type="PANTHER" id="PTHR16047:SF7">
    <property type="entry name" value="E3 UBIQUITIN-PROTEIN LIGASE RFWD3"/>
    <property type="match status" value="1"/>
</dbReference>
<dbReference type="Gene3D" id="3.30.40.10">
    <property type="entry name" value="Zinc/RING finger domain, C3HC4 (zinc finger)"/>
    <property type="match status" value="1"/>
</dbReference>
<dbReference type="InterPro" id="IPR015943">
    <property type="entry name" value="WD40/YVTN_repeat-like_dom_sf"/>
</dbReference>
<keyword evidence="2" id="KW-0862">Zinc</keyword>
<dbReference type="OrthoDB" id="5600418at2759"/>
<dbReference type="GO" id="GO:0016604">
    <property type="term" value="C:nuclear body"/>
    <property type="evidence" value="ECO:0007669"/>
    <property type="project" value="UniProtKB-SubCell"/>
</dbReference>
<name>A0A4U5P9W8_STECR</name>
<dbReference type="GO" id="GO:0016567">
    <property type="term" value="P:protein ubiquitination"/>
    <property type="evidence" value="ECO:0007669"/>
    <property type="project" value="InterPro"/>
</dbReference>